<feature type="non-terminal residue" evidence="1">
    <location>
        <position position="775"/>
    </location>
</feature>
<dbReference type="Pfam" id="PF13573">
    <property type="entry name" value="SprB"/>
    <property type="match status" value="3"/>
</dbReference>
<organism evidence="1 2">
    <name type="scientific">Chitinophaga tropicalis</name>
    <dbReference type="NCBI Taxonomy" id="2683588"/>
    <lineage>
        <taxon>Bacteria</taxon>
        <taxon>Pseudomonadati</taxon>
        <taxon>Bacteroidota</taxon>
        <taxon>Chitinophagia</taxon>
        <taxon>Chitinophagales</taxon>
        <taxon>Chitinophagaceae</taxon>
        <taxon>Chitinophaga</taxon>
    </lineage>
</organism>
<keyword evidence="2" id="KW-1185">Reference proteome</keyword>
<comment type="caution">
    <text evidence="1">The sequence shown here is derived from an EMBL/GenBank/DDBJ whole genome shotgun (WGS) entry which is preliminary data.</text>
</comment>
<dbReference type="Proteomes" id="UP000461730">
    <property type="component" value="Unassembled WGS sequence"/>
</dbReference>
<evidence type="ECO:0000313" key="2">
    <source>
        <dbReference type="Proteomes" id="UP000461730"/>
    </source>
</evidence>
<dbReference type="AlphaFoldDB" id="A0A7K1UEE3"/>
<name>A0A7K1UEE3_9BACT</name>
<evidence type="ECO:0000313" key="1">
    <source>
        <dbReference type="EMBL" id="MVT12640.1"/>
    </source>
</evidence>
<accession>A0A7K1UEE3</accession>
<protein>
    <recommendedName>
        <fullName evidence="3">SprB-like repeat protein</fullName>
    </recommendedName>
</protein>
<dbReference type="InterPro" id="IPR025667">
    <property type="entry name" value="SprB_repeat"/>
</dbReference>
<gene>
    <name evidence="1" type="ORF">GO493_30605</name>
</gene>
<reference evidence="1 2" key="1">
    <citation type="submission" date="2019-12" db="EMBL/GenBank/DDBJ databases">
        <title>Chitinophaga sp. strain ysch24 (GDMCC 1.1355), whole genome shotgun sequence.</title>
        <authorList>
            <person name="Zhang X."/>
        </authorList>
    </citation>
    <scope>NUCLEOTIDE SEQUENCE [LARGE SCALE GENOMIC DNA]</scope>
    <source>
        <strain evidence="2">ysch24</strain>
    </source>
</reference>
<sequence length="775" mass="83437">MRARLKYIVNVTLPVMSYRNPVPVSLARLCMIWMGLFLLLVKNDVRAQLQANIYMQLGSGVAGSDLSLGSTSFSYYYPFSYWGGSMYSVNNVFYPNPGYLIFYQNNQSMLPGLSAGVIYPVTQAGVTDNAFVGPYITYKNSSNTVTFTARWIYVMPTPVKINEGYWPSGSVCANQQFSLRSDYNPALIQDAYADVKAIFEYRYSDGNWTPFDSVNYLDLPVIPVNKFPALATQKKSIQFRYRIRARYATAVYYSAYSPETGFKEFLPAPPKLAAASVAHTDACYGEANGTISVPDGAVTGGFTQKRWILRRGNVTDPCNPSIPNSNCGNLVDWSEDLEPMSQGFSITGLSADTYTLWVVNPGDDAGNCFTPIVITIKQLDQLAISQTSLQNVSCYNGSDGAIGVSASGGNTSGPYYFTLLSGTTIVRARQAGTGNTMSWQGLPAGTYTARMENGSCAGKSEINITITQPPQILGVASFTPPTCVSPGNGSAMATGSVPAGFTKPPFIFKLYKEGIQIDQSAAITGDTYSFTNLAGGNYKIEIINADYPLCQGWSQSATLATLNPLDLQLTGRDSVSCFGGSDGRLQLSATGGTNLYSYTLGTTTNTTGLFTGLTAGTYTIKLKNQDATCNDEITKSFDVFQRSALGVVLQKTDITCNNADNGILKAVVSGGSGSYKYGWQQLKNGVWTTNSIWFNTDQQIEALQPGTYRVVITDDKASGCTVTSSQVVLDNPTAVQITNVSIREAVCLADGAGMTMTGTGGDGNYTYTWSLDGTN</sequence>
<dbReference type="EMBL" id="WRXN01000036">
    <property type="protein sequence ID" value="MVT12640.1"/>
    <property type="molecule type" value="Genomic_DNA"/>
</dbReference>
<evidence type="ECO:0008006" key="3">
    <source>
        <dbReference type="Google" id="ProtNLM"/>
    </source>
</evidence>
<proteinExistence type="predicted"/>